<evidence type="ECO:0000313" key="2">
    <source>
        <dbReference type="EMBL" id="KAL0395020.1"/>
    </source>
</evidence>
<protein>
    <submittedName>
        <fullName evidence="2">Uncharacterized protein</fullName>
    </submittedName>
</protein>
<accession>A0AAW2SRB0</accession>
<sequence>MEIPGDQDSSEATSRRTDLGPSAPRSGLRRCLRQAAVAARRLLGEKNIEVEGGGEKDMLEEEEGDAWL</sequence>
<evidence type="ECO:0000256" key="1">
    <source>
        <dbReference type="SAM" id="MobiDB-lite"/>
    </source>
</evidence>
<dbReference type="EMBL" id="JACGWN010000016">
    <property type="protein sequence ID" value="KAL0395020.1"/>
    <property type="molecule type" value="Genomic_DNA"/>
</dbReference>
<feature type="region of interest" description="Disordered" evidence="1">
    <location>
        <begin position="1"/>
        <end position="30"/>
    </location>
</feature>
<reference evidence="2" key="2">
    <citation type="journal article" date="2024" name="Plant">
        <title>Genomic evolution and insights into agronomic trait innovations of Sesamum species.</title>
        <authorList>
            <person name="Miao H."/>
            <person name="Wang L."/>
            <person name="Qu L."/>
            <person name="Liu H."/>
            <person name="Sun Y."/>
            <person name="Le M."/>
            <person name="Wang Q."/>
            <person name="Wei S."/>
            <person name="Zheng Y."/>
            <person name="Lin W."/>
            <person name="Duan Y."/>
            <person name="Cao H."/>
            <person name="Xiong S."/>
            <person name="Wang X."/>
            <person name="Wei L."/>
            <person name="Li C."/>
            <person name="Ma Q."/>
            <person name="Ju M."/>
            <person name="Zhao R."/>
            <person name="Li G."/>
            <person name="Mu C."/>
            <person name="Tian Q."/>
            <person name="Mei H."/>
            <person name="Zhang T."/>
            <person name="Gao T."/>
            <person name="Zhang H."/>
        </authorList>
    </citation>
    <scope>NUCLEOTIDE SEQUENCE</scope>
    <source>
        <strain evidence="2">KEN1</strain>
    </source>
</reference>
<dbReference type="AlphaFoldDB" id="A0AAW2SRB0"/>
<name>A0AAW2SRB0_9LAMI</name>
<organism evidence="2">
    <name type="scientific">Sesamum latifolium</name>
    <dbReference type="NCBI Taxonomy" id="2727402"/>
    <lineage>
        <taxon>Eukaryota</taxon>
        <taxon>Viridiplantae</taxon>
        <taxon>Streptophyta</taxon>
        <taxon>Embryophyta</taxon>
        <taxon>Tracheophyta</taxon>
        <taxon>Spermatophyta</taxon>
        <taxon>Magnoliopsida</taxon>
        <taxon>eudicotyledons</taxon>
        <taxon>Gunneridae</taxon>
        <taxon>Pentapetalae</taxon>
        <taxon>asterids</taxon>
        <taxon>lamiids</taxon>
        <taxon>Lamiales</taxon>
        <taxon>Pedaliaceae</taxon>
        <taxon>Sesamum</taxon>
    </lineage>
</organism>
<reference evidence="2" key="1">
    <citation type="submission" date="2020-06" db="EMBL/GenBank/DDBJ databases">
        <authorList>
            <person name="Li T."/>
            <person name="Hu X."/>
            <person name="Zhang T."/>
            <person name="Song X."/>
            <person name="Zhang H."/>
            <person name="Dai N."/>
            <person name="Sheng W."/>
            <person name="Hou X."/>
            <person name="Wei L."/>
        </authorList>
    </citation>
    <scope>NUCLEOTIDE SEQUENCE</scope>
    <source>
        <strain evidence="2">KEN1</strain>
        <tissue evidence="2">Leaf</tissue>
    </source>
</reference>
<gene>
    <name evidence="2" type="ORF">Slati_4468200</name>
</gene>
<comment type="caution">
    <text evidence="2">The sequence shown here is derived from an EMBL/GenBank/DDBJ whole genome shotgun (WGS) entry which is preliminary data.</text>
</comment>
<proteinExistence type="predicted"/>